<evidence type="ECO:0000313" key="3">
    <source>
        <dbReference type="Proteomes" id="UP000092583"/>
    </source>
</evidence>
<feature type="region of interest" description="Disordered" evidence="1">
    <location>
        <begin position="59"/>
        <end position="107"/>
    </location>
</feature>
<accession>A0A1B9ILI2</accession>
<evidence type="ECO:0000313" key="2">
    <source>
        <dbReference type="EMBL" id="OCF56224.1"/>
    </source>
</evidence>
<reference evidence="2 3" key="1">
    <citation type="submission" date="2013-07" db="EMBL/GenBank/DDBJ databases">
        <title>The Genome Sequence of Kwoniella mangroviensis CBS10435.</title>
        <authorList>
            <consortium name="The Broad Institute Genome Sequencing Platform"/>
            <person name="Cuomo C."/>
            <person name="Litvintseva A."/>
            <person name="Chen Y."/>
            <person name="Heitman J."/>
            <person name="Sun S."/>
            <person name="Springer D."/>
            <person name="Dromer F."/>
            <person name="Young S.K."/>
            <person name="Zeng Q."/>
            <person name="Gargeya S."/>
            <person name="Fitzgerald M."/>
            <person name="Abouelleil A."/>
            <person name="Alvarado L."/>
            <person name="Berlin A.M."/>
            <person name="Chapman S.B."/>
            <person name="Dewar J."/>
            <person name="Goldberg J."/>
            <person name="Griggs A."/>
            <person name="Gujja S."/>
            <person name="Hansen M."/>
            <person name="Howarth C."/>
            <person name="Imamovic A."/>
            <person name="Larimer J."/>
            <person name="McCowan C."/>
            <person name="Murphy C."/>
            <person name="Pearson M."/>
            <person name="Priest M."/>
            <person name="Roberts A."/>
            <person name="Saif S."/>
            <person name="Shea T."/>
            <person name="Sykes S."/>
            <person name="Wortman J."/>
            <person name="Nusbaum C."/>
            <person name="Birren B."/>
        </authorList>
    </citation>
    <scope>NUCLEOTIDE SEQUENCE [LARGE SCALE GENOMIC DNA]</scope>
    <source>
        <strain evidence="2 3">CBS 10435</strain>
    </source>
</reference>
<keyword evidence="3" id="KW-1185">Reference proteome</keyword>
<reference evidence="3" key="2">
    <citation type="submission" date="2013-12" db="EMBL/GenBank/DDBJ databases">
        <title>Evolution of pathogenesis and genome organization in the Tremellales.</title>
        <authorList>
            <person name="Cuomo C."/>
            <person name="Litvintseva A."/>
            <person name="Heitman J."/>
            <person name="Chen Y."/>
            <person name="Sun S."/>
            <person name="Springer D."/>
            <person name="Dromer F."/>
            <person name="Young S."/>
            <person name="Zeng Q."/>
            <person name="Chapman S."/>
            <person name="Gujja S."/>
            <person name="Saif S."/>
            <person name="Birren B."/>
        </authorList>
    </citation>
    <scope>NUCLEOTIDE SEQUENCE [LARGE SCALE GENOMIC DNA]</scope>
    <source>
        <strain evidence="3">CBS 10435</strain>
    </source>
</reference>
<feature type="compositionally biased region" description="Basic and acidic residues" evidence="1">
    <location>
        <begin position="80"/>
        <end position="98"/>
    </location>
</feature>
<dbReference type="Proteomes" id="UP000092583">
    <property type="component" value="Unassembled WGS sequence"/>
</dbReference>
<dbReference type="EMBL" id="KV700091">
    <property type="protein sequence ID" value="OCF56224.1"/>
    <property type="molecule type" value="Genomic_DNA"/>
</dbReference>
<name>A0A1B9ILI2_9TREE</name>
<evidence type="ECO:0000256" key="1">
    <source>
        <dbReference type="SAM" id="MobiDB-lite"/>
    </source>
</evidence>
<gene>
    <name evidence="2" type="ORF">L486_06165</name>
</gene>
<protein>
    <submittedName>
        <fullName evidence="2">Uncharacterized protein</fullName>
    </submittedName>
</protein>
<dbReference type="AlphaFoldDB" id="A0A1B9ILI2"/>
<organism evidence="2 3">
    <name type="scientific">Kwoniella mangroviensis CBS 10435</name>
    <dbReference type="NCBI Taxonomy" id="1331196"/>
    <lineage>
        <taxon>Eukaryota</taxon>
        <taxon>Fungi</taxon>
        <taxon>Dikarya</taxon>
        <taxon>Basidiomycota</taxon>
        <taxon>Agaricomycotina</taxon>
        <taxon>Tremellomycetes</taxon>
        <taxon>Tremellales</taxon>
        <taxon>Cryptococcaceae</taxon>
        <taxon>Kwoniella</taxon>
    </lineage>
</organism>
<feature type="compositionally biased region" description="Basic and acidic residues" evidence="1">
    <location>
        <begin position="59"/>
        <end position="72"/>
    </location>
</feature>
<proteinExistence type="predicted"/>
<sequence>MNIPYQTRSRPGEIKRILDIIPLEPLGDLKGCRDIMVDEIHPEGVLGVMMDKIEGAKEGLEGDLPSLKDQDRMQSYNGPKKAERSDQDQYESVKDTSASDRLSPDTGFVSGQDEYSYKYVSDGILFWLTRLAKSTK</sequence>